<organism evidence="2 3">
    <name type="scientific">Flavobacterium psychroterrae</name>
    <dbReference type="NCBI Taxonomy" id="2133767"/>
    <lineage>
        <taxon>Bacteria</taxon>
        <taxon>Pseudomonadati</taxon>
        <taxon>Bacteroidota</taxon>
        <taxon>Flavobacteriia</taxon>
        <taxon>Flavobacteriales</taxon>
        <taxon>Flavobacteriaceae</taxon>
        <taxon>Flavobacterium</taxon>
    </lineage>
</organism>
<accession>A0ABS5P756</accession>
<sequence>MKIIRNYNYVIISIISLITIYLFTIFIKIDYDPSYVMKGPHDYRFKGYLKFMIYCIAWIIFLLGIIQLKFYLLGQNTLPFISIIYCGIIGYVLYLISVTYGFNVEFLETGAFTKALALILTSLIVLIFSWSGYVKKIHLQSKNNIFRNSTN</sequence>
<keyword evidence="3" id="KW-1185">Reference proteome</keyword>
<comment type="caution">
    <text evidence="2">The sequence shown here is derived from an EMBL/GenBank/DDBJ whole genome shotgun (WGS) entry which is preliminary data.</text>
</comment>
<evidence type="ECO:0000313" key="3">
    <source>
        <dbReference type="Proteomes" id="UP000722625"/>
    </source>
</evidence>
<dbReference type="Proteomes" id="UP000722625">
    <property type="component" value="Unassembled WGS sequence"/>
</dbReference>
<feature type="transmembrane region" description="Helical" evidence="1">
    <location>
        <begin position="7"/>
        <end position="27"/>
    </location>
</feature>
<evidence type="ECO:0000313" key="2">
    <source>
        <dbReference type="EMBL" id="MBS7230124.1"/>
    </source>
</evidence>
<reference evidence="2 3" key="1">
    <citation type="journal article" date="2018" name="Int. J. Syst. Evol. Microbiol.">
        <title>Flavobacterium chryseum sp. nov. and Flavobacterium psychroterrae sp. nov., novel environmental bacteria isolated from Antarctica.</title>
        <authorList>
            <person name="Kralova S."/>
            <person name="Svec P."/>
            <person name="Busse H.J."/>
            <person name="Stankova E."/>
            <person name="Vaczi P."/>
            <person name="Sedlacek I."/>
        </authorList>
    </citation>
    <scope>NUCLEOTIDE SEQUENCE [LARGE SCALE GENOMIC DNA]</scope>
    <source>
        <strain evidence="2 3">CCM 8827</strain>
    </source>
</reference>
<feature type="transmembrane region" description="Helical" evidence="1">
    <location>
        <begin position="47"/>
        <end position="66"/>
    </location>
</feature>
<keyword evidence="1" id="KW-1133">Transmembrane helix</keyword>
<keyword evidence="1" id="KW-0472">Membrane</keyword>
<feature type="transmembrane region" description="Helical" evidence="1">
    <location>
        <begin position="115"/>
        <end position="134"/>
    </location>
</feature>
<evidence type="ECO:0000256" key="1">
    <source>
        <dbReference type="SAM" id="Phobius"/>
    </source>
</evidence>
<keyword evidence="1" id="KW-0812">Transmembrane</keyword>
<dbReference type="EMBL" id="JAGYVZ010000002">
    <property type="protein sequence ID" value="MBS7230124.1"/>
    <property type="molecule type" value="Genomic_DNA"/>
</dbReference>
<feature type="transmembrane region" description="Helical" evidence="1">
    <location>
        <begin position="78"/>
        <end position="103"/>
    </location>
</feature>
<dbReference type="RefSeq" id="WP_213295538.1">
    <property type="nucleotide sequence ID" value="NZ_JAGYVZ010000002.1"/>
</dbReference>
<gene>
    <name evidence="2" type="ORF">KHA90_03720</name>
</gene>
<proteinExistence type="predicted"/>
<name>A0ABS5P756_9FLAO</name>
<protein>
    <submittedName>
        <fullName evidence="2">Uncharacterized protein</fullName>
    </submittedName>
</protein>